<dbReference type="Pfam" id="PF14778">
    <property type="entry name" value="ODR4-like"/>
    <property type="match status" value="1"/>
</dbReference>
<feature type="region of interest" description="Disordered" evidence="6">
    <location>
        <begin position="394"/>
        <end position="414"/>
    </location>
</feature>
<evidence type="ECO:0000256" key="3">
    <source>
        <dbReference type="ARBA" id="ARBA00022692"/>
    </source>
</evidence>
<dbReference type="EMBL" id="CAMGYJ010000010">
    <property type="protein sequence ID" value="CAI0548429.1"/>
    <property type="molecule type" value="Genomic_DNA"/>
</dbReference>
<evidence type="ECO:0000256" key="6">
    <source>
        <dbReference type="SAM" id="MobiDB-lite"/>
    </source>
</evidence>
<keyword evidence="9" id="KW-1185">Reference proteome</keyword>
<dbReference type="AlphaFoldDB" id="A0AAV0QSH0"/>
<evidence type="ECO:0000256" key="5">
    <source>
        <dbReference type="ARBA" id="ARBA00023136"/>
    </source>
</evidence>
<evidence type="ECO:0000313" key="8">
    <source>
        <dbReference type="EMBL" id="CAI0548429.1"/>
    </source>
</evidence>
<sequence length="449" mass="49206">MVKVVVGDENQLKLAEDRLTQSGFTAQVGLVIGKLSSPLDRGFVFDLVPTPTNDAGEPACSVVETKDDKKKGGSKSKSQVSDASTLFIDTDWVAEHARQVSRMLVGGMNVVGVYVWVSDTSFKNSTITLCQTVKGVAEAAPILEGDWDERLLIHISYSPRRLPISHEHESTASTLSAILRYGISTHVKELRGAKAVIDGKLITNDEPCTTDTLHEVELLLPFLECDPATEACSQKNVDGLLVFGGSVCSFTYLNNKEPVSQAVADIKFDIVRSLQSRLDILCDEADQELAAEDEGTEEASQDRLSHKPVSKLALHSLRKTCHLAFPRRVFIPWLGDIYICDYLQPSETLEVIKDHCVELMSMQAPTDASTFFQPEVEAPSVISKSFWDVSVAGNSNNSSSSKSREVDDASPESSNRQLRKTVNFSFSMVAAVLILLMSILLGFVFVRKS</sequence>
<evidence type="ECO:0000256" key="4">
    <source>
        <dbReference type="ARBA" id="ARBA00022989"/>
    </source>
</evidence>
<dbReference type="GO" id="GO:0008104">
    <property type="term" value="P:intracellular protein localization"/>
    <property type="evidence" value="ECO:0007669"/>
    <property type="project" value="TreeGrafter"/>
</dbReference>
<evidence type="ECO:0000256" key="1">
    <source>
        <dbReference type="ARBA" id="ARBA00004370"/>
    </source>
</evidence>
<dbReference type="GO" id="GO:0016020">
    <property type="term" value="C:membrane"/>
    <property type="evidence" value="ECO:0007669"/>
    <property type="project" value="UniProtKB-SubCell"/>
</dbReference>
<evidence type="ECO:0008006" key="10">
    <source>
        <dbReference type="Google" id="ProtNLM"/>
    </source>
</evidence>
<reference evidence="8" key="1">
    <citation type="submission" date="2022-08" db="EMBL/GenBank/DDBJ databases">
        <authorList>
            <person name="Gutierrez-Valencia J."/>
        </authorList>
    </citation>
    <scope>NUCLEOTIDE SEQUENCE</scope>
</reference>
<accession>A0AAV0QSH0</accession>
<evidence type="ECO:0000256" key="2">
    <source>
        <dbReference type="ARBA" id="ARBA00010131"/>
    </source>
</evidence>
<keyword evidence="5 7" id="KW-0472">Membrane</keyword>
<keyword evidence="4 7" id="KW-1133">Transmembrane helix</keyword>
<keyword evidence="3 7" id="KW-0812">Transmembrane</keyword>
<organism evidence="8 9">
    <name type="scientific">Linum tenue</name>
    <dbReference type="NCBI Taxonomy" id="586396"/>
    <lineage>
        <taxon>Eukaryota</taxon>
        <taxon>Viridiplantae</taxon>
        <taxon>Streptophyta</taxon>
        <taxon>Embryophyta</taxon>
        <taxon>Tracheophyta</taxon>
        <taxon>Spermatophyta</taxon>
        <taxon>Magnoliopsida</taxon>
        <taxon>eudicotyledons</taxon>
        <taxon>Gunneridae</taxon>
        <taxon>Pentapetalae</taxon>
        <taxon>rosids</taxon>
        <taxon>fabids</taxon>
        <taxon>Malpighiales</taxon>
        <taxon>Linaceae</taxon>
        <taxon>Linum</taxon>
    </lineage>
</organism>
<comment type="subcellular location">
    <subcellularLocation>
        <location evidence="1">Membrane</location>
    </subcellularLocation>
</comment>
<proteinExistence type="inferred from homology"/>
<name>A0AAV0QSH0_9ROSI</name>
<evidence type="ECO:0000256" key="7">
    <source>
        <dbReference type="SAM" id="Phobius"/>
    </source>
</evidence>
<comment type="caution">
    <text evidence="8">The sequence shown here is derived from an EMBL/GenBank/DDBJ whole genome shotgun (WGS) entry which is preliminary data.</text>
</comment>
<dbReference type="InterPro" id="IPR029454">
    <property type="entry name" value="ODR-4-like"/>
</dbReference>
<dbReference type="PANTHER" id="PTHR33966:SF1">
    <property type="entry name" value="PROTEIN ODR-4 HOMOLOG"/>
    <property type="match status" value="1"/>
</dbReference>
<comment type="similarity">
    <text evidence="2">Belongs to the ODR-4 family.</text>
</comment>
<evidence type="ECO:0000313" key="9">
    <source>
        <dbReference type="Proteomes" id="UP001154282"/>
    </source>
</evidence>
<feature type="transmembrane region" description="Helical" evidence="7">
    <location>
        <begin position="424"/>
        <end position="446"/>
    </location>
</feature>
<dbReference type="PANTHER" id="PTHR33966">
    <property type="entry name" value="PROTEIN ODR-4 HOMOLOG"/>
    <property type="match status" value="1"/>
</dbReference>
<dbReference type="Proteomes" id="UP001154282">
    <property type="component" value="Unassembled WGS sequence"/>
</dbReference>
<protein>
    <recommendedName>
        <fullName evidence="10">Protein odr-4 homolog</fullName>
    </recommendedName>
</protein>
<dbReference type="GO" id="GO:0012505">
    <property type="term" value="C:endomembrane system"/>
    <property type="evidence" value="ECO:0007669"/>
    <property type="project" value="TreeGrafter"/>
</dbReference>
<gene>
    <name evidence="8" type="ORF">LITE_LOCUS44763</name>
</gene>